<gene>
    <name evidence="8" type="primary">hisC</name>
    <name evidence="10" type="ORF">SAMN02745217_00176</name>
</gene>
<dbReference type="PANTHER" id="PTHR43643:SF3">
    <property type="entry name" value="HISTIDINOL-PHOSPHATE AMINOTRANSFERASE"/>
    <property type="match status" value="1"/>
</dbReference>
<dbReference type="GO" id="GO:0030170">
    <property type="term" value="F:pyridoxal phosphate binding"/>
    <property type="evidence" value="ECO:0007669"/>
    <property type="project" value="InterPro"/>
</dbReference>
<evidence type="ECO:0000313" key="11">
    <source>
        <dbReference type="Proteomes" id="UP000184612"/>
    </source>
</evidence>
<evidence type="ECO:0000256" key="1">
    <source>
        <dbReference type="ARBA" id="ARBA00001933"/>
    </source>
</evidence>
<keyword evidence="4 8" id="KW-0032">Aminotransferase</keyword>
<organism evidence="10 11">
    <name type="scientific">Anaerocolumna xylanovorans DSM 12503</name>
    <dbReference type="NCBI Taxonomy" id="1121345"/>
    <lineage>
        <taxon>Bacteria</taxon>
        <taxon>Bacillati</taxon>
        <taxon>Bacillota</taxon>
        <taxon>Clostridia</taxon>
        <taxon>Lachnospirales</taxon>
        <taxon>Lachnospiraceae</taxon>
        <taxon>Anaerocolumna</taxon>
    </lineage>
</organism>
<feature type="domain" description="Aminotransferase class I/classII large" evidence="9">
    <location>
        <begin position="38"/>
        <end position="361"/>
    </location>
</feature>
<evidence type="ECO:0000256" key="8">
    <source>
        <dbReference type="HAMAP-Rule" id="MF_01023"/>
    </source>
</evidence>
<dbReference type="InterPro" id="IPR050106">
    <property type="entry name" value="HistidinolP_aminotransfase"/>
</dbReference>
<dbReference type="InterPro" id="IPR004839">
    <property type="entry name" value="Aminotransferase_I/II_large"/>
</dbReference>
<dbReference type="AlphaFoldDB" id="A0A1M7XWY6"/>
<accession>A0A1M7XWY6</accession>
<dbReference type="GO" id="GO:0000105">
    <property type="term" value="P:L-histidine biosynthetic process"/>
    <property type="evidence" value="ECO:0007669"/>
    <property type="project" value="UniProtKB-UniRule"/>
</dbReference>
<comment type="catalytic activity">
    <reaction evidence="7 8">
        <text>L-histidinol phosphate + 2-oxoglutarate = 3-(imidazol-4-yl)-2-oxopropyl phosphate + L-glutamate</text>
        <dbReference type="Rhea" id="RHEA:23744"/>
        <dbReference type="ChEBI" id="CHEBI:16810"/>
        <dbReference type="ChEBI" id="CHEBI:29985"/>
        <dbReference type="ChEBI" id="CHEBI:57766"/>
        <dbReference type="ChEBI" id="CHEBI:57980"/>
        <dbReference type="EC" id="2.6.1.9"/>
    </reaction>
</comment>
<dbReference type="InterPro" id="IPR005861">
    <property type="entry name" value="HisP_aminotrans"/>
</dbReference>
<comment type="subunit">
    <text evidence="3 8">Homodimer.</text>
</comment>
<evidence type="ECO:0000313" key="10">
    <source>
        <dbReference type="EMBL" id="SHO43306.1"/>
    </source>
</evidence>
<dbReference type="Gene3D" id="3.90.1150.10">
    <property type="entry name" value="Aspartate Aminotransferase, domain 1"/>
    <property type="match status" value="1"/>
</dbReference>
<comment type="similarity">
    <text evidence="8">Belongs to the class-II pyridoxal-phosphate-dependent aminotransferase family. Histidinol-phosphate aminotransferase subfamily.</text>
</comment>
<comment type="pathway">
    <text evidence="2 8">Amino-acid biosynthesis; L-histidine biosynthesis; L-histidine from 5-phospho-alpha-D-ribose 1-diphosphate: step 7/9.</text>
</comment>
<dbReference type="InterPro" id="IPR015424">
    <property type="entry name" value="PyrdxlP-dep_Trfase"/>
</dbReference>
<evidence type="ECO:0000256" key="3">
    <source>
        <dbReference type="ARBA" id="ARBA00011738"/>
    </source>
</evidence>
<keyword evidence="8" id="KW-0368">Histidine biosynthesis</keyword>
<dbReference type="SUPFAM" id="SSF53383">
    <property type="entry name" value="PLP-dependent transferases"/>
    <property type="match status" value="1"/>
</dbReference>
<dbReference type="GO" id="GO:0004400">
    <property type="term" value="F:histidinol-phosphate transaminase activity"/>
    <property type="evidence" value="ECO:0007669"/>
    <property type="project" value="UniProtKB-UniRule"/>
</dbReference>
<dbReference type="Pfam" id="PF00155">
    <property type="entry name" value="Aminotran_1_2"/>
    <property type="match status" value="1"/>
</dbReference>
<evidence type="ECO:0000256" key="4">
    <source>
        <dbReference type="ARBA" id="ARBA00022576"/>
    </source>
</evidence>
<dbReference type="OrthoDB" id="9813612at2"/>
<evidence type="ECO:0000256" key="5">
    <source>
        <dbReference type="ARBA" id="ARBA00022679"/>
    </source>
</evidence>
<dbReference type="Gene3D" id="3.40.640.10">
    <property type="entry name" value="Type I PLP-dependent aspartate aminotransferase-like (Major domain)"/>
    <property type="match status" value="1"/>
</dbReference>
<keyword evidence="11" id="KW-1185">Reference proteome</keyword>
<protein>
    <recommendedName>
        <fullName evidence="8">Histidinol-phosphate aminotransferase</fullName>
        <ecNumber evidence="8">2.6.1.9</ecNumber>
    </recommendedName>
    <alternativeName>
        <fullName evidence="8">Imidazole acetol-phosphate transaminase</fullName>
    </alternativeName>
</protein>
<comment type="cofactor">
    <cofactor evidence="1 8">
        <name>pyridoxal 5'-phosphate</name>
        <dbReference type="ChEBI" id="CHEBI:597326"/>
    </cofactor>
</comment>
<dbReference type="HAMAP" id="MF_01023">
    <property type="entry name" value="HisC_aminotrans_2"/>
    <property type="match status" value="1"/>
</dbReference>
<proteinExistence type="inferred from homology"/>
<dbReference type="PROSITE" id="PS00599">
    <property type="entry name" value="AA_TRANSFER_CLASS_2"/>
    <property type="match status" value="1"/>
</dbReference>
<dbReference type="PANTHER" id="PTHR43643">
    <property type="entry name" value="HISTIDINOL-PHOSPHATE AMINOTRANSFERASE 2"/>
    <property type="match status" value="1"/>
</dbReference>
<dbReference type="STRING" id="1121345.SAMN02745217_00176"/>
<evidence type="ECO:0000256" key="2">
    <source>
        <dbReference type="ARBA" id="ARBA00005011"/>
    </source>
</evidence>
<keyword evidence="5 8" id="KW-0808">Transferase</keyword>
<evidence type="ECO:0000259" key="9">
    <source>
        <dbReference type="Pfam" id="PF00155"/>
    </source>
</evidence>
<dbReference type="InterPro" id="IPR015421">
    <property type="entry name" value="PyrdxlP-dep_Trfase_major"/>
</dbReference>
<keyword evidence="6 8" id="KW-0663">Pyridoxal phosphate</keyword>
<dbReference type="InterPro" id="IPR015422">
    <property type="entry name" value="PyrdxlP-dep_Trfase_small"/>
</dbReference>
<sequence>MSTGQKEAAPRKALEQINNYITAKTIESVKRELGIDRIIKLAGNENTNGYSPKVKEAIRLSLEGLSYYPDMNCTILREKLSKLHGVEEEQLIFGNGSFELISIIAQTYLEEGDESIIAEPSFGWYKNVTWQMGAKVVSLPLKNHKVDLEIIRENITDRTKIIWICNPNNPTGTILTEKELREFLQELPSGIILVLDEAYVDYVMEEGYPDSVSLLKSYQNVILLRTFSKAYGLASFRIGYGIASKQVVLQLNKVRLPINTNALAQTAAAASLEDREFYRYVLQSNKEGLKLYYKTLTELGLEFVPSNCNFILFNTGLDGDTVTGEYYKKGILIRSGKEFGLPTWVRISIGTREENELVLETLKEILRRQA</sequence>
<dbReference type="Proteomes" id="UP000184612">
    <property type="component" value="Unassembled WGS sequence"/>
</dbReference>
<evidence type="ECO:0000256" key="7">
    <source>
        <dbReference type="ARBA" id="ARBA00047481"/>
    </source>
</evidence>
<name>A0A1M7XWY6_9FIRM</name>
<dbReference type="RefSeq" id="WP_073586933.1">
    <property type="nucleotide sequence ID" value="NZ_FRFD01000003.1"/>
</dbReference>
<dbReference type="EMBL" id="FRFD01000003">
    <property type="protein sequence ID" value="SHO43306.1"/>
    <property type="molecule type" value="Genomic_DNA"/>
</dbReference>
<keyword evidence="8" id="KW-0028">Amino-acid biosynthesis</keyword>
<feature type="modified residue" description="N6-(pyridoxal phosphate)lysine" evidence="8">
    <location>
        <position position="229"/>
    </location>
</feature>
<dbReference type="InterPro" id="IPR001917">
    <property type="entry name" value="Aminotrans_II_pyridoxalP_BS"/>
</dbReference>
<dbReference type="NCBIfam" id="TIGR01141">
    <property type="entry name" value="hisC"/>
    <property type="match status" value="1"/>
</dbReference>
<reference evidence="10 11" key="1">
    <citation type="submission" date="2016-12" db="EMBL/GenBank/DDBJ databases">
        <authorList>
            <person name="Song W.-J."/>
            <person name="Kurnit D.M."/>
        </authorList>
    </citation>
    <scope>NUCLEOTIDE SEQUENCE [LARGE SCALE GENOMIC DNA]</scope>
    <source>
        <strain evidence="10 11">DSM 12503</strain>
    </source>
</reference>
<dbReference type="CDD" id="cd00609">
    <property type="entry name" value="AAT_like"/>
    <property type="match status" value="1"/>
</dbReference>
<evidence type="ECO:0000256" key="6">
    <source>
        <dbReference type="ARBA" id="ARBA00022898"/>
    </source>
</evidence>
<dbReference type="EC" id="2.6.1.9" evidence="8"/>
<dbReference type="UniPathway" id="UPA00031">
    <property type="reaction ID" value="UER00012"/>
</dbReference>